<accession>A0A1G9LIY5</accession>
<feature type="binding site" evidence="3">
    <location>
        <position position="196"/>
    </location>
    <ligand>
        <name>substrate</name>
    </ligand>
</feature>
<keyword evidence="5" id="KW-1185">Reference proteome</keyword>
<dbReference type="UniPathway" id="UPA00904">
    <property type="reaction ID" value="UER00874"/>
</dbReference>
<evidence type="ECO:0000256" key="1">
    <source>
        <dbReference type="ARBA" id="ARBA00023235"/>
    </source>
</evidence>
<dbReference type="GO" id="GO:0046523">
    <property type="term" value="F:S-methyl-5-thioribose-1-phosphate isomerase activity"/>
    <property type="evidence" value="ECO:0007669"/>
    <property type="project" value="UniProtKB-UniRule"/>
</dbReference>
<comment type="catalytic activity">
    <reaction evidence="2 3">
        <text>5-(methylsulfanyl)-alpha-D-ribose 1-phosphate = 5-(methylsulfanyl)-D-ribulose 1-phosphate</text>
        <dbReference type="Rhea" id="RHEA:19989"/>
        <dbReference type="ChEBI" id="CHEBI:58533"/>
        <dbReference type="ChEBI" id="CHEBI:58548"/>
        <dbReference type="EC" id="5.3.1.23"/>
    </reaction>
</comment>
<evidence type="ECO:0000256" key="2">
    <source>
        <dbReference type="ARBA" id="ARBA00052401"/>
    </source>
</evidence>
<evidence type="ECO:0000256" key="3">
    <source>
        <dbReference type="HAMAP-Rule" id="MF_01678"/>
    </source>
</evidence>
<protein>
    <recommendedName>
        <fullName evidence="3">Methylthioribose-1-phosphate isomerase</fullName>
        <shortName evidence="3">M1Pi</shortName>
        <shortName evidence="3">MTR-1-P isomerase</shortName>
        <ecNumber evidence="3">5.3.1.23</ecNumber>
    </recommendedName>
    <alternativeName>
        <fullName evidence="3">S-methyl-5-thioribose-1-phosphate isomerase</fullName>
    </alternativeName>
</protein>
<dbReference type="InterPro" id="IPR037171">
    <property type="entry name" value="NagB/RpiA_transferase-like"/>
</dbReference>
<evidence type="ECO:0000313" key="4">
    <source>
        <dbReference type="EMBL" id="SDL61793.1"/>
    </source>
</evidence>
<dbReference type="InterPro" id="IPR000649">
    <property type="entry name" value="IF-2B-related"/>
</dbReference>
<name>A0A1G9LIY5_9FIRM</name>
<keyword evidence="3" id="KW-0486">Methionine biosynthesis</keyword>
<dbReference type="OrthoDB" id="9803436at2"/>
<dbReference type="InterPro" id="IPR027363">
    <property type="entry name" value="M1Pi_N"/>
</dbReference>
<feature type="binding site" evidence="3">
    <location>
        <begin position="247"/>
        <end position="248"/>
    </location>
    <ligand>
        <name>substrate</name>
    </ligand>
</feature>
<keyword evidence="3" id="KW-0028">Amino-acid biosynthesis</keyword>
<dbReference type="AlphaFoldDB" id="A0A1G9LIY5"/>
<proteinExistence type="inferred from homology"/>
<dbReference type="InterPro" id="IPR011559">
    <property type="entry name" value="Initiation_fac_2B_a/b/d"/>
</dbReference>
<feature type="binding site" evidence="3">
    <location>
        <begin position="46"/>
        <end position="48"/>
    </location>
    <ligand>
        <name>substrate</name>
    </ligand>
</feature>
<dbReference type="EMBL" id="FNGO01000006">
    <property type="protein sequence ID" value="SDL61793.1"/>
    <property type="molecule type" value="Genomic_DNA"/>
</dbReference>
<dbReference type="Pfam" id="PF01008">
    <property type="entry name" value="IF-2B"/>
    <property type="match status" value="1"/>
</dbReference>
<organism evidence="4 5">
    <name type="scientific">Halarsenatibacter silvermanii</name>
    <dbReference type="NCBI Taxonomy" id="321763"/>
    <lineage>
        <taxon>Bacteria</taxon>
        <taxon>Bacillati</taxon>
        <taxon>Bacillota</taxon>
        <taxon>Clostridia</taxon>
        <taxon>Halanaerobiales</taxon>
        <taxon>Halarsenatibacteraceae</taxon>
        <taxon>Halarsenatibacter</taxon>
    </lineage>
</organism>
<comment type="pathway">
    <text evidence="3">Amino-acid biosynthesis; L-methionine biosynthesis via salvage pathway; L-methionine from S-methyl-5-thio-alpha-D-ribose 1-phosphate: step 1/6.</text>
</comment>
<dbReference type="GO" id="GO:0019509">
    <property type="term" value="P:L-methionine salvage from methylthioadenosine"/>
    <property type="evidence" value="ECO:0007669"/>
    <property type="project" value="UniProtKB-UniRule"/>
</dbReference>
<dbReference type="InterPro" id="IPR042529">
    <property type="entry name" value="IF_2B-like_C"/>
</dbReference>
<dbReference type="Gene3D" id="3.40.50.10470">
    <property type="entry name" value="Translation initiation factor eif-2b, domain 2"/>
    <property type="match status" value="1"/>
</dbReference>
<dbReference type="NCBIfam" id="TIGR00512">
    <property type="entry name" value="salvage_mtnA"/>
    <property type="match status" value="1"/>
</dbReference>
<reference evidence="4 5" key="1">
    <citation type="submission" date="2016-10" db="EMBL/GenBank/DDBJ databases">
        <authorList>
            <person name="de Groot N.N."/>
        </authorList>
    </citation>
    <scope>NUCLEOTIDE SEQUENCE [LARGE SCALE GENOMIC DNA]</scope>
    <source>
        <strain evidence="4 5">SLAS-1</strain>
    </source>
</reference>
<dbReference type="PANTHER" id="PTHR43475">
    <property type="entry name" value="METHYLTHIORIBOSE-1-PHOSPHATE ISOMERASE"/>
    <property type="match status" value="1"/>
</dbReference>
<dbReference type="SUPFAM" id="SSF100950">
    <property type="entry name" value="NagB/RpiA/CoA transferase-like"/>
    <property type="match status" value="1"/>
</dbReference>
<comment type="similarity">
    <text evidence="3">Belongs to the EIF-2B alpha/beta/delta subunits family. MtnA subfamily.</text>
</comment>
<dbReference type="FunFam" id="3.40.50.10470:FF:000006">
    <property type="entry name" value="Methylthioribose-1-phosphate isomerase"/>
    <property type="match status" value="1"/>
</dbReference>
<sequence length="346" mass="38079">MKHQTMELKKDELVLLDQRKLPGKVEYYTAEDFREVAEAISKMVVRGAPAIGAVGAAGIYLAALEYRKMSAQEAFQQVNKAAEILKEARPTAVNLSWAVDRMMRVLQKNKNKNREALLRVLENEARNIAQEDVETNRQIGLYGHTVISDNSSVLTHCNTGALATVDFGTALGVIRESFRRNKNIHVYATETRPRLQGARLTAFELVEENIPATLIVESAVAPKLRAGEIDVVIVGADRIAANGDTANKIGTYMISELAQLHSVPFYVAAPRSTVDYSLNSGQEIEIERRSREEVVNIGGSRIAPEDITVDNPAFDITPAENITGIITEHGIISPPFKSGLDEIKDD</sequence>
<feature type="active site" description="Proton donor" evidence="3">
    <location>
        <position position="237"/>
    </location>
</feature>
<keyword evidence="1 3" id="KW-0413">Isomerase</keyword>
<feature type="site" description="Transition state stabilizer" evidence="3">
    <location>
        <position position="157"/>
    </location>
</feature>
<dbReference type="EC" id="5.3.1.23" evidence="3"/>
<dbReference type="NCBIfam" id="NF004326">
    <property type="entry name" value="PRK05720.1"/>
    <property type="match status" value="1"/>
</dbReference>
<feature type="binding site" evidence="3">
    <location>
        <position position="89"/>
    </location>
    <ligand>
        <name>substrate</name>
    </ligand>
</feature>
<comment type="function">
    <text evidence="3">Catalyzes the interconversion of methylthioribose-1-phosphate (MTR-1-P) into methylthioribulose-1-phosphate (MTRu-1-P).</text>
</comment>
<dbReference type="STRING" id="321763.SAMN04488692_10674"/>
<dbReference type="FunFam" id="1.20.120.420:FF:000003">
    <property type="entry name" value="Methylthioribose-1-phosphate isomerase"/>
    <property type="match status" value="1"/>
</dbReference>
<dbReference type="RefSeq" id="WP_089759155.1">
    <property type="nucleotide sequence ID" value="NZ_FNGO01000006.1"/>
</dbReference>
<evidence type="ECO:0000313" key="5">
    <source>
        <dbReference type="Proteomes" id="UP000199476"/>
    </source>
</evidence>
<dbReference type="NCBIfam" id="TIGR00524">
    <property type="entry name" value="eIF-2B_rel"/>
    <property type="match status" value="1"/>
</dbReference>
<dbReference type="PANTHER" id="PTHR43475:SF1">
    <property type="entry name" value="METHYLTHIORIBOSE-1-PHOSPHATE ISOMERASE"/>
    <property type="match status" value="1"/>
</dbReference>
<dbReference type="HAMAP" id="MF_01678">
    <property type="entry name" value="Salvage_MtnA"/>
    <property type="match status" value="1"/>
</dbReference>
<dbReference type="Gene3D" id="1.20.120.420">
    <property type="entry name" value="translation initiation factor eif-2b, domain 1"/>
    <property type="match status" value="1"/>
</dbReference>
<gene>
    <name evidence="3" type="primary">mtnA</name>
    <name evidence="4" type="ORF">SAMN04488692_10674</name>
</gene>
<dbReference type="InterPro" id="IPR005251">
    <property type="entry name" value="IF-M1Pi"/>
</dbReference>
<dbReference type="Proteomes" id="UP000199476">
    <property type="component" value="Unassembled WGS sequence"/>
</dbReference>